<dbReference type="PROSITE" id="PS50157">
    <property type="entry name" value="ZINC_FINGER_C2H2_2"/>
    <property type="match status" value="2"/>
</dbReference>
<feature type="domain" description="C2H2-type" evidence="3">
    <location>
        <begin position="85"/>
        <end position="112"/>
    </location>
</feature>
<keyword evidence="1" id="KW-0863">Zinc-finger</keyword>
<dbReference type="AlphaFoldDB" id="A0A8D8Z580"/>
<keyword evidence="1" id="KW-0862">Zinc</keyword>
<dbReference type="Gene3D" id="3.30.160.60">
    <property type="entry name" value="Classic Zinc Finger"/>
    <property type="match status" value="1"/>
</dbReference>
<evidence type="ECO:0000259" key="3">
    <source>
        <dbReference type="PROSITE" id="PS50157"/>
    </source>
</evidence>
<dbReference type="InterPro" id="IPR036236">
    <property type="entry name" value="Znf_C2H2_sf"/>
</dbReference>
<protein>
    <submittedName>
        <fullName evidence="4">Longitudinals lacking protein, isoforms A/B/D/L</fullName>
    </submittedName>
</protein>
<evidence type="ECO:0000256" key="1">
    <source>
        <dbReference type="PROSITE-ProRule" id="PRU00042"/>
    </source>
</evidence>
<proteinExistence type="predicted"/>
<keyword evidence="1" id="KW-0479">Metal-binding</keyword>
<feature type="domain" description="C2H2-type" evidence="3">
    <location>
        <begin position="114"/>
        <end position="138"/>
    </location>
</feature>
<evidence type="ECO:0000313" key="4">
    <source>
        <dbReference type="EMBL" id="CAG6740016.1"/>
    </source>
</evidence>
<evidence type="ECO:0000256" key="2">
    <source>
        <dbReference type="SAM" id="MobiDB-lite"/>
    </source>
</evidence>
<accession>A0A8D8Z580</accession>
<name>A0A8D8Z580_9HEMI</name>
<dbReference type="InterPro" id="IPR013087">
    <property type="entry name" value="Znf_C2H2_type"/>
</dbReference>
<reference evidence="4" key="1">
    <citation type="submission" date="2021-05" db="EMBL/GenBank/DDBJ databases">
        <authorList>
            <person name="Alioto T."/>
            <person name="Alioto T."/>
            <person name="Gomez Garrido J."/>
        </authorList>
    </citation>
    <scope>NUCLEOTIDE SEQUENCE</scope>
</reference>
<dbReference type="EMBL" id="HBUF01416736">
    <property type="protein sequence ID" value="CAG6740016.1"/>
    <property type="molecule type" value="Transcribed_RNA"/>
</dbReference>
<dbReference type="SMART" id="SM00355">
    <property type="entry name" value="ZnF_C2H2"/>
    <property type="match status" value="2"/>
</dbReference>
<dbReference type="EMBL" id="HBUF01416737">
    <property type="protein sequence ID" value="CAG6740017.1"/>
    <property type="molecule type" value="Transcribed_RNA"/>
</dbReference>
<sequence length="138" mass="16208">MKLRKRSQGPVNQVEGEHEMLNYQSLRKRPVVKEEDKVSGYFVSADELIPEYADENTGETTWFAENSKHEYKDENQQTEDACKQFVCLSCGRRYKGPNSLQRHQKVECGRAPAFQCPYCVYRAMHKSHLNRHMKRVHT</sequence>
<dbReference type="GO" id="GO:0008270">
    <property type="term" value="F:zinc ion binding"/>
    <property type="evidence" value="ECO:0007669"/>
    <property type="project" value="UniProtKB-KW"/>
</dbReference>
<organism evidence="4">
    <name type="scientific">Cacopsylla melanoneura</name>
    <dbReference type="NCBI Taxonomy" id="428564"/>
    <lineage>
        <taxon>Eukaryota</taxon>
        <taxon>Metazoa</taxon>
        <taxon>Ecdysozoa</taxon>
        <taxon>Arthropoda</taxon>
        <taxon>Hexapoda</taxon>
        <taxon>Insecta</taxon>
        <taxon>Pterygota</taxon>
        <taxon>Neoptera</taxon>
        <taxon>Paraneoptera</taxon>
        <taxon>Hemiptera</taxon>
        <taxon>Sternorrhyncha</taxon>
        <taxon>Psylloidea</taxon>
        <taxon>Psyllidae</taxon>
        <taxon>Psyllinae</taxon>
        <taxon>Cacopsylla</taxon>
    </lineage>
</organism>
<dbReference type="Pfam" id="PF00096">
    <property type="entry name" value="zf-C2H2"/>
    <property type="match status" value="2"/>
</dbReference>
<dbReference type="SUPFAM" id="SSF57667">
    <property type="entry name" value="beta-beta-alpha zinc fingers"/>
    <property type="match status" value="1"/>
</dbReference>
<feature type="region of interest" description="Disordered" evidence="2">
    <location>
        <begin position="1"/>
        <end position="23"/>
    </location>
</feature>